<dbReference type="Pfam" id="PF18626">
    <property type="entry name" value="Gln_deamidase_2"/>
    <property type="match status" value="1"/>
</dbReference>
<comment type="caution">
    <text evidence="6">The sequence shown here is derived from an EMBL/GenBank/DDBJ whole genome shotgun (WGS) entry which is preliminary data.</text>
</comment>
<name>A0ABV9RTE9_9PSEU</name>
<feature type="compositionally biased region" description="Polar residues" evidence="3">
    <location>
        <begin position="3170"/>
        <end position="3187"/>
    </location>
</feature>
<feature type="domain" description="Protein glutaminase" evidence="5">
    <location>
        <begin position="118"/>
        <end position="219"/>
    </location>
</feature>
<dbReference type="Pfam" id="PF15644">
    <property type="entry name" value="Gln_amidase"/>
    <property type="match status" value="1"/>
</dbReference>
<dbReference type="Proteomes" id="UP001595859">
    <property type="component" value="Unassembled WGS sequence"/>
</dbReference>
<feature type="compositionally biased region" description="Polar residues" evidence="3">
    <location>
        <begin position="3205"/>
        <end position="3214"/>
    </location>
</feature>
<evidence type="ECO:0000259" key="5">
    <source>
        <dbReference type="Pfam" id="PF18626"/>
    </source>
</evidence>
<proteinExistence type="predicted"/>
<evidence type="ECO:0000259" key="4">
    <source>
        <dbReference type="Pfam" id="PF15644"/>
    </source>
</evidence>
<feature type="region of interest" description="Disordered" evidence="3">
    <location>
        <begin position="1"/>
        <end position="58"/>
    </location>
</feature>
<dbReference type="InterPro" id="IPR041325">
    <property type="entry name" value="Gln_deamidase_2"/>
</dbReference>
<feature type="domain" description="Tox-PL" evidence="4">
    <location>
        <begin position="3874"/>
        <end position="3972"/>
    </location>
</feature>
<evidence type="ECO:0000256" key="3">
    <source>
        <dbReference type="SAM" id="MobiDB-lite"/>
    </source>
</evidence>
<feature type="coiled-coil region" evidence="2">
    <location>
        <begin position="935"/>
        <end position="983"/>
    </location>
</feature>
<feature type="compositionally biased region" description="Pro residues" evidence="3">
    <location>
        <begin position="1483"/>
        <end position="1500"/>
    </location>
</feature>
<feature type="region of interest" description="Disordered" evidence="3">
    <location>
        <begin position="4089"/>
        <end position="4118"/>
    </location>
</feature>
<dbReference type="EMBL" id="JBHSIS010000002">
    <property type="protein sequence ID" value="MFC4852600.1"/>
    <property type="molecule type" value="Genomic_DNA"/>
</dbReference>
<evidence type="ECO:0000256" key="2">
    <source>
        <dbReference type="SAM" id="Coils"/>
    </source>
</evidence>
<dbReference type="InterPro" id="IPR028908">
    <property type="entry name" value="Tox-PL_dom"/>
</dbReference>
<feature type="region of interest" description="Disordered" evidence="3">
    <location>
        <begin position="3256"/>
        <end position="3288"/>
    </location>
</feature>
<keyword evidence="1" id="KW-0945">Host-virus interaction</keyword>
<dbReference type="Gene3D" id="3.10.620.30">
    <property type="match status" value="1"/>
</dbReference>
<feature type="compositionally biased region" description="Low complexity" evidence="3">
    <location>
        <begin position="481"/>
        <end position="510"/>
    </location>
</feature>
<evidence type="ECO:0000313" key="6">
    <source>
        <dbReference type="EMBL" id="MFC4852600.1"/>
    </source>
</evidence>
<feature type="coiled-coil region" evidence="2">
    <location>
        <begin position="1708"/>
        <end position="1735"/>
    </location>
</feature>
<dbReference type="PANTHER" id="PTHR13037">
    <property type="entry name" value="FORMIN"/>
    <property type="match status" value="1"/>
</dbReference>
<gene>
    <name evidence="6" type="ORF">ACFPCV_03720</name>
</gene>
<reference evidence="7" key="1">
    <citation type="journal article" date="2019" name="Int. J. Syst. Evol. Microbiol.">
        <title>The Global Catalogue of Microorganisms (GCM) 10K type strain sequencing project: providing services to taxonomists for standard genome sequencing and annotation.</title>
        <authorList>
            <consortium name="The Broad Institute Genomics Platform"/>
            <consortium name="The Broad Institute Genome Sequencing Center for Infectious Disease"/>
            <person name="Wu L."/>
            <person name="Ma J."/>
        </authorList>
    </citation>
    <scope>NUCLEOTIDE SEQUENCE [LARGE SCALE GENOMIC DNA]</scope>
    <source>
        <strain evidence="7">ZS-22-S1</strain>
    </source>
</reference>
<keyword evidence="7" id="KW-1185">Reference proteome</keyword>
<feature type="region of interest" description="Disordered" evidence="3">
    <location>
        <begin position="2079"/>
        <end position="2104"/>
    </location>
</feature>
<feature type="compositionally biased region" description="Pro residues" evidence="3">
    <location>
        <begin position="530"/>
        <end position="546"/>
    </location>
</feature>
<evidence type="ECO:0000256" key="1">
    <source>
        <dbReference type="ARBA" id="ARBA00022581"/>
    </source>
</evidence>
<feature type="region of interest" description="Disordered" evidence="3">
    <location>
        <begin position="1461"/>
        <end position="1514"/>
    </location>
</feature>
<feature type="region of interest" description="Disordered" evidence="3">
    <location>
        <begin position="2478"/>
        <end position="2552"/>
    </location>
</feature>
<feature type="region of interest" description="Disordered" evidence="3">
    <location>
        <begin position="2272"/>
        <end position="2291"/>
    </location>
</feature>
<feature type="compositionally biased region" description="Polar residues" evidence="3">
    <location>
        <begin position="1599"/>
        <end position="1614"/>
    </location>
</feature>
<feature type="region of interest" description="Disordered" evidence="3">
    <location>
        <begin position="3160"/>
        <end position="3190"/>
    </location>
</feature>
<feature type="compositionally biased region" description="Polar residues" evidence="3">
    <location>
        <begin position="2753"/>
        <end position="2771"/>
    </location>
</feature>
<feature type="region of interest" description="Disordered" evidence="3">
    <location>
        <begin position="465"/>
        <end position="510"/>
    </location>
</feature>
<feature type="compositionally biased region" description="Low complexity" evidence="3">
    <location>
        <begin position="3259"/>
        <end position="3274"/>
    </location>
</feature>
<feature type="compositionally biased region" description="Polar residues" evidence="3">
    <location>
        <begin position="35"/>
        <end position="52"/>
    </location>
</feature>
<feature type="region of interest" description="Disordered" evidence="3">
    <location>
        <begin position="1581"/>
        <end position="1624"/>
    </location>
</feature>
<feature type="compositionally biased region" description="Basic and acidic residues" evidence="3">
    <location>
        <begin position="1467"/>
        <end position="1476"/>
    </location>
</feature>
<feature type="region of interest" description="Disordered" evidence="3">
    <location>
        <begin position="3698"/>
        <end position="3826"/>
    </location>
</feature>
<feature type="compositionally biased region" description="Basic and acidic residues" evidence="3">
    <location>
        <begin position="3797"/>
        <end position="3809"/>
    </location>
</feature>
<protein>
    <submittedName>
        <fullName evidence="6">Protein-glutamine glutaminase family protein</fullName>
    </submittedName>
</protein>
<accession>A0ABV9RTE9</accession>
<feature type="region of interest" description="Disordered" evidence="3">
    <location>
        <begin position="2731"/>
        <end position="2778"/>
    </location>
</feature>
<keyword evidence="2" id="KW-0175">Coiled coil</keyword>
<feature type="region of interest" description="Disordered" evidence="3">
    <location>
        <begin position="1005"/>
        <end position="1026"/>
    </location>
</feature>
<feature type="region of interest" description="Disordered" evidence="3">
    <location>
        <begin position="524"/>
        <end position="590"/>
    </location>
</feature>
<feature type="compositionally biased region" description="Low complexity" evidence="3">
    <location>
        <begin position="2273"/>
        <end position="2288"/>
    </location>
</feature>
<sequence length="4118" mass="434861">MTSASQEAEFPNPPAAPPRVATSGEAAAALGGVTQERSQSVPDSYQLSQNPEHTVAPPSIVTMADSGGTRDYSVPPPTPTHGVPPAPAWTPIAPTDADASALYTEFVHSTFHHPTFGNLPLPTRHPEDGCYYRAHKWTEALQAKGIDVRKVFVGRGLPPLKTMSSNALGATTGNPRPVVWGYHVAPVIAIQSPDGGSPRHVVLDPAMGKGVLDLRRWLELAGVEHGFADQDLNNPKPYRHPLGAHKLVPGEPRVLITDPFAMTPPWLNVTGDGDVRGPASMAAADQLARTVENRMAGYTLEASERQDFRDWVDALPSTENAWFNLANNQLQGDDLADVQDWFRDLSPGAKADFAGKLGDLPTQALNDIPSVREDIEAMRSHLDGLSPERRDMAKDAASYVVDKVHGDLPGGHLREPLLDVVKDLVAYTYDTENLDTAVDQAESLARNFGSPDWWYNHGGDPVGTAFDSIRDTIGTPPPSPSTSGESATTDADAATPVPPAGASNPASAPGIGRTLELRELLGMAGDEPAFPHPPAAPPPAAPPLPGSTPHGTPAETTETGSADKPERSFGSEPEASFTFTPDGTRLGDEQRGTLDSLADVLTNAAETRRQDGYLPPPVTVSGEGAQVIVDALADHGIDAKAEPGRADGADVHVDWSLTRANQDPAEQVLGDESWRHSTAENAQWFDPKAGHVPPQVVENVASSQPVVGQVRGEQGGLRTDGSVWRGPIGYDIRRFDVAHVVPGPDGTPVRVTVPVEHHTTKLHLDPGNTGVDVDALRERVRSGVDEMYNQGYRTAGGRQFHVSVEFTDNPAEAHGVIRVGVPRSSMNQLNWSADASARELGHEVGHFQGMHDEYLGTGEVKPVFNHQDGKGHVTADKGPMTALFEDAGATFKPRNMWLVENRMNALESTAGLPAPPGEFPDPPRAPGEEAAHAAVDAARRRLDAAEGQLAHATGATVPDPRAIAAAENRVAAATSALEAANDRLSSLEYHGWLNDAFGDAESLHDTDDAASLAEQPSPPAPHRGLTDVLPREDWYRLYLDPAHFDLAEALFPHDPGSFYDHDESPGFQASMEAAYERFLDPEKFPEQRLNADVYEQMHDVVNSSLKDKTNWTAQDYEATTFPLRAENPSPDVLTETVAGRPLLVEGGDYLVGGNAVAFIDRTGNRPYITTNYEFKDVKGLVDAVFDQFYDDMANARTDADRFKAIGRAVRTVHIVHPFNDTNRRLNVHLLLPRLLLESGFQPVAFKDMDQLFQGGRSLDQIADALARGQGMDLTGRIRGTDTASIASTDETRPAGGHRELEFPPQTPQKQKKPVVAWAAAEVITGRHLPPPPVGDPGRVVFDDIVDAVALQYQSYGHFHADQLASRLAARPEAVGTSDPGPWTYRVKRALAVVDALSADGKAAHTAAADEVAEIVKRRHRLPEDRNPGNSMFGEIMAVVGLRHLSGGHDSADALAQRLADQLGTGHPPDETGEGRRSGTGSPSPSPSPWSSPAPAPPAPEPRAGTPEPSPEFTTDVPVIEVTPARDVPVIEVTPALDVPVIEVTPAQDVPVIEVTPAEEAFPNPPAAPKRVEFAVPEEIEMGPVPTPPASPETVVPTGGTEQQETGRDLTTGQENPAGDPSVRHNPFADRITAATEAVDGAAQARDDIASTLGPIKVDNTKAQRHVATIEQSTADTRGAVIATEHAFGPNPDRIGQAQRNLTAAAEGLATAREDLDAARNRHEEAADKLAEARENNTDDGIRRWARIERERARDVGTAENDVARADIAHHQAVRDLDHARATEIAMTAARDAHDRATTALETANNAVTTITTAYDTTQAALNDANRAASAANTVRSDLHDAVRRANTADTTVARLTGRIEETNKTITTLTGRRDDLVRQRNEVDAQPVTDENRQDLEAQRTGLNTRIDELDTRIRAQELVAGRLATDARTAGEQYDEAVRAINTDLERIDGHVRDARNAGTAANTGREEAKNAVAAAEAAIAVAEDAAKQGKVERGLTMLSFLPHNSELHIETLGDRDQLIDGLAGASGLPRRDVADQVDAMSDEQVTNAINSGTFGLTTPSGGPVDVTVHVDLHRPADTRTASRHRQPAAIKAESARESSVPVTEATSSTVPIRIPLLFISPLDLAGTVMRPIAYVGVTGKRAQKFESSTTASGSTSTEWTAHVPTRLSLTLSGPGNTDPVASSIDAGLRLPDITRVYPVQVPLPNNDYDGVRTAPAVVPPAFRDLLGNSPDSAKTLGELLLTQDTRPKTVTVDGTDIVVTPAGPARITLAGTTSSTTSHGSSHGSSWQTTRGSDATFGFGLYGGPKSWYVGGFADFSTGLTAASTPGVDDSITQSRTGTDLVYQVDRPMRADQGGTNAQDTVSGMVKVPVSQARDLGLPLPPHLSGSTPGPAGQRYVFGRDDITSVDIDAVENFVAGAFTDTPTGLSDTGRNAIAALFGSQDTARDTVFDALHGGAQAVWTKGGKTHIVDIHAVPVPPARTAPSGQTDTSTEDAHTDKVGRTTSSVRTARAGVGGAYLPVGTDSPNPNAPKTTPEGGNPNPYQGGPTAATAAPRASLALNGEVGIANKSGYSGKDGRAARYAGEMRDYDGSVHFVVVHRTTPAPNWAQRFFLGDRLLFGPSVDSRLSGPAKSDVEQALAGNNSHEDIRTGVVADAIKVTTPADKLGWATKPLPPSTMTPGVYLGTPPPNPNPAIDPGLFGEYTNIEHVRISPNVTEGVEIALAKRIAPAAGAPQGTGQPAPVTRRPPKGSGNWSAWGQSDVTDTRNNPDGSRHVTGYTYKRSDLTRPGTTPGSAVRDFVGRVGSHGTAGQGFGGKPNSTGKMLREGRLSDFNGTLTGKAEYSAPRLVEVRPESTLKRNQAGDQVAGSTRSWGVGLDGEVSGGVIPRRDNGTGALIVGVVGGGGKYGRSDALELTSGGRQTFEYTGPTAFVAMDVRYRYSADMNLRTMFHRSDFADVPVTVDEPDGVLVEMPVAHAIDMFTQLGLPVPPELSALRPAAKAPVSDPAHTLLTGDGYASYSDTSVLEARLTGSLDEIGDRLTELGVTDKEWRAEVTRQVDLLLNSPAGHVWLRDPLTGEQGHGGLISVPDPGPAFEDVVDIRVRTELAADVRPQPTIEKLVPGKQSTADYVTVSRMDQEATTWSLSGAVNVGVRRAEVPATPPGQPDANGVVQQAPPNAGASSGSFTPQVVGGARSWKTESVMDGSGSTKQTTQVETDKVGRDTRQVVHTLEITRRRGPMPAIDTVGLGIPKHLNWDKLGPAAPQAGPGATATGQDSGNPGPRPRPVTLRGEIDLVSPSAQASPPLLRPARAPEFEVVAGPPPNNTPLFGAGDGWRVESIGADTVNAIHDAAYAQLSGDQPTRPRPSARDMADSALVRSEYTRPGSNSEYILHNAVKGTTVHNVSNYVFSGGSHEVGRILGSKHPFYDALFDYRLTGHLHGNLTFDKALPPDTTMNLGKDNETATPKGTTRTVSTSFGPAVTTSGANTHNAAGPAPTNAVFGPPASESIGNDKVTATSSKTGTAEGRKYEGRSYLFVVGRADFYSNVERHGSNWTHRPLTAIKDAFGGRAHRPDSTVKISSFADMKVRVWENTALDKGLLAIGDVWRHGGRLPDNAPYTVTPGTHGATIHPAGHPAPAAGPPVSGPRGRTLHIAPGVSRPDVTAFIGSLPSDMRPATFTVAPGSPFTATDIQVAVRDLPEPTAPEPAGTTTTATGAAETRTPATDVGNRPLVPGDKGKKPVRPPTDAIGMRPPSAPENAGAPVADARQPRGDTGTFGGRAGVGDESPGDHPPVPGRAPEARPGKRSRDAFEADDGPVTTPGPQEVRPVPERLVEPAPEDTAALLDVVTPGRKFTDPATFAGLINPSRYGAGRDVNCVDAALAFHATYHGEPRVAGSAPGGLRSGASAAGEELGYAPELFSRGAAGLREVIARVERAGHGADALVFGFPRDGAGHAWNLVNHNGSVFLVDAQGGTVTPATPDALPWLDRVYAIPLDADGNYVAGAESEPTPPAGSDPYEVAGYERAVAEHRMRAAAAAGEEIPVPGTDGRLVPSLGGLRLVGALVTASVAAELATMSGRDVIALVIGPDAVDDEDDGEPVVAPEVLRFPPRGRPQPVGGQ</sequence>
<feature type="compositionally biased region" description="Low complexity" evidence="3">
    <location>
        <begin position="3704"/>
        <end position="3723"/>
    </location>
</feature>
<evidence type="ECO:0000313" key="7">
    <source>
        <dbReference type="Proteomes" id="UP001595859"/>
    </source>
</evidence>
<feature type="region of interest" description="Disordered" evidence="3">
    <location>
        <begin position="3199"/>
        <end position="3218"/>
    </location>
</feature>
<dbReference type="PANTHER" id="PTHR13037:SF24">
    <property type="entry name" value="POLYCOMB PROTEIN PCL-RELATED"/>
    <property type="match status" value="1"/>
</dbReference>
<feature type="compositionally biased region" description="Low complexity" evidence="3">
    <location>
        <begin position="2731"/>
        <end position="2743"/>
    </location>
</feature>
<organism evidence="6 7">
    <name type="scientific">Actinophytocola glycyrrhizae</name>
    <dbReference type="NCBI Taxonomy" id="2044873"/>
    <lineage>
        <taxon>Bacteria</taxon>
        <taxon>Bacillati</taxon>
        <taxon>Actinomycetota</taxon>
        <taxon>Actinomycetes</taxon>
        <taxon>Pseudonocardiales</taxon>
        <taxon>Pseudonocardiaceae</taxon>
    </lineage>
</organism>